<proteinExistence type="predicted"/>
<protein>
    <submittedName>
        <fullName evidence="1">Uncharacterized protein</fullName>
    </submittedName>
</protein>
<name>A0A4R0XGZ3_9BURK</name>
<accession>A0A4R0XGZ3</accession>
<gene>
    <name evidence="1" type="ORF">BZM27_27445</name>
</gene>
<organism evidence="1 2">
    <name type="scientific">Paraburkholderia steynii</name>
    <dbReference type="NCBI Taxonomy" id="1245441"/>
    <lineage>
        <taxon>Bacteria</taxon>
        <taxon>Pseudomonadati</taxon>
        <taxon>Pseudomonadota</taxon>
        <taxon>Betaproteobacteria</taxon>
        <taxon>Burkholderiales</taxon>
        <taxon>Burkholderiaceae</taxon>
        <taxon>Paraburkholderia</taxon>
    </lineage>
</organism>
<keyword evidence="2" id="KW-1185">Reference proteome</keyword>
<dbReference type="Proteomes" id="UP000294200">
    <property type="component" value="Unassembled WGS sequence"/>
</dbReference>
<evidence type="ECO:0000313" key="2">
    <source>
        <dbReference type="Proteomes" id="UP000294200"/>
    </source>
</evidence>
<sequence length="74" mass="8096">MGKYSLQEREIAEPDAANAWFAYAESHGIDIPKAISIWEDAATEEGAESRRLVGQAGIRIDLSETGHLSLRPQA</sequence>
<evidence type="ECO:0000313" key="1">
    <source>
        <dbReference type="EMBL" id="TCG06299.1"/>
    </source>
</evidence>
<dbReference type="EMBL" id="MWML01000116">
    <property type="protein sequence ID" value="TCG06299.1"/>
    <property type="molecule type" value="Genomic_DNA"/>
</dbReference>
<dbReference type="AlphaFoldDB" id="A0A4R0XGZ3"/>
<comment type="caution">
    <text evidence="1">The sequence shown here is derived from an EMBL/GenBank/DDBJ whole genome shotgun (WGS) entry which is preliminary data.</text>
</comment>
<reference evidence="1 2" key="1">
    <citation type="submission" date="2017-02" db="EMBL/GenBank/DDBJ databases">
        <title>Paraburkholderia sophoroidis sp. nov. and Paraburkholderia steynii sp. nov. rhizobial symbionts of the fynbos legume Hypocalyptus sophoroides.</title>
        <authorList>
            <person name="Steenkamp E.T."/>
            <person name="Beukes C.W."/>
            <person name="Van Zyl E."/>
            <person name="Avontuur J."/>
            <person name="Chan W.Y."/>
            <person name="Hassen A."/>
            <person name="Palmer M."/>
            <person name="Mthombeni L."/>
            <person name="Phalane F."/>
            <person name="Sereme K."/>
            <person name="Venter S.N."/>
        </authorList>
    </citation>
    <scope>NUCLEOTIDE SEQUENCE [LARGE SCALE GENOMIC DNA]</scope>
    <source>
        <strain evidence="1 2">HC1.1ba</strain>
    </source>
</reference>